<evidence type="ECO:0000256" key="1">
    <source>
        <dbReference type="HAMAP-Rule" id="MF_01232"/>
    </source>
</evidence>
<gene>
    <name evidence="3" type="ORF">C882_0243</name>
</gene>
<evidence type="ECO:0000256" key="2">
    <source>
        <dbReference type="SAM" id="MobiDB-lite"/>
    </source>
</evidence>
<dbReference type="NCBIfam" id="NF003708">
    <property type="entry name" value="PRK05325.1-3"/>
    <property type="match status" value="1"/>
</dbReference>
<reference evidence="3 4" key="1">
    <citation type="journal article" date="2013" name="Genome Announc.">
        <title>Draft Genome Sequence of an Alphaproteobacterium, Caenispirillum salinarum AK4(T), Isolated from a Solar Saltern.</title>
        <authorList>
            <person name="Khatri I."/>
            <person name="Singh A."/>
            <person name="Korpole S."/>
            <person name="Pinnaka A.K."/>
            <person name="Subramanian S."/>
        </authorList>
    </citation>
    <scope>NUCLEOTIDE SEQUENCE [LARGE SCALE GENOMIC DNA]</scope>
    <source>
        <strain evidence="3 4">AK4</strain>
    </source>
</reference>
<feature type="compositionally biased region" description="Gly residues" evidence="2">
    <location>
        <begin position="93"/>
        <end position="105"/>
    </location>
</feature>
<dbReference type="HAMAP" id="MF_01232">
    <property type="entry name" value="UPF0229"/>
    <property type="match status" value="1"/>
</dbReference>
<dbReference type="PANTHER" id="PTHR30510">
    <property type="entry name" value="UPF0229 PROTEIN YEAH"/>
    <property type="match status" value="1"/>
</dbReference>
<dbReference type="PATRIC" id="fig|1238182.3.peg.2458"/>
<comment type="caution">
    <text evidence="3">The sequence shown here is derived from an EMBL/GenBank/DDBJ whole genome shotgun (WGS) entry which is preliminary data.</text>
</comment>
<dbReference type="STRING" id="1238182.C882_0243"/>
<dbReference type="Pfam" id="PF04285">
    <property type="entry name" value="DUF444"/>
    <property type="match status" value="1"/>
</dbReference>
<proteinExistence type="inferred from homology"/>
<dbReference type="RefSeq" id="WP_009540903.1">
    <property type="nucleotide sequence ID" value="NZ_ANHY01000011.1"/>
</dbReference>
<name>K9HHA2_9PROT</name>
<dbReference type="eggNOG" id="COG2718">
    <property type="taxonomic scope" value="Bacteria"/>
</dbReference>
<dbReference type="EMBL" id="ANHY01000011">
    <property type="protein sequence ID" value="EKV29813.1"/>
    <property type="molecule type" value="Genomic_DNA"/>
</dbReference>
<dbReference type="InterPro" id="IPR006698">
    <property type="entry name" value="UPF0229"/>
</dbReference>
<keyword evidence="4" id="KW-1185">Reference proteome</keyword>
<evidence type="ECO:0000313" key="3">
    <source>
        <dbReference type="EMBL" id="EKV29813.1"/>
    </source>
</evidence>
<feature type="compositionally biased region" description="Basic and acidic residues" evidence="2">
    <location>
        <begin position="71"/>
        <end position="89"/>
    </location>
</feature>
<dbReference type="OrthoDB" id="9788289at2"/>
<dbReference type="Proteomes" id="UP000009881">
    <property type="component" value="Unassembled WGS sequence"/>
</dbReference>
<sequence length="435" mass="49327">MHIIDRRLNPKGKSLPNRQRFLRRAKALVRDAVHESSASRGVRDVEQGGELSIPKAGVSEPTFHHGQGSGIRDHVLPGNKEFVEGDRLPRPPGGGGRGTEGSPDGGGEDDFRFALSRDEFVDLFLEDLELPDLVKQKVAASESVSWHRAGYSPSGAPANMALGRTMRNSLSRRIALKRPNKAEIRRLYEEIEDRERKGEVSEELEALRAELAELLQKTSRIPFVDPIDVRYKRFDPKPKPIARAVMFCLMDVSGSMTEDMKDLAKRFFMLLHIFLARRYKHVDVVFIRHTHTAQEVDEDTFFHNRETGGTIVSTALEEMMRVVRERYPVSDWNIYAAQASDGDNITADAGRVLSLMQEDILPICQYYAYIEVGRGDGGLPGHHARRESDLWSTYRRIMGPEVPMAMRKVNHRREIFPVFRDLFKKDGDKAVGRVP</sequence>
<comment type="similarity">
    <text evidence="1">Belongs to the UPF0229 family.</text>
</comment>
<feature type="region of interest" description="Disordered" evidence="2">
    <location>
        <begin position="33"/>
        <end position="111"/>
    </location>
</feature>
<dbReference type="NCBIfam" id="NF003707">
    <property type="entry name" value="PRK05325.1-2"/>
    <property type="match status" value="1"/>
</dbReference>
<dbReference type="PANTHER" id="PTHR30510:SF2">
    <property type="entry name" value="UPF0229 PROTEIN YEAH"/>
    <property type="match status" value="1"/>
</dbReference>
<protein>
    <recommendedName>
        <fullName evidence="1">UPF0229 protein C882_0243</fullName>
    </recommendedName>
</protein>
<organism evidence="3 4">
    <name type="scientific">Caenispirillum salinarum AK4</name>
    <dbReference type="NCBI Taxonomy" id="1238182"/>
    <lineage>
        <taxon>Bacteria</taxon>
        <taxon>Pseudomonadati</taxon>
        <taxon>Pseudomonadota</taxon>
        <taxon>Alphaproteobacteria</taxon>
        <taxon>Rhodospirillales</taxon>
        <taxon>Novispirillaceae</taxon>
        <taxon>Caenispirillum</taxon>
    </lineage>
</organism>
<evidence type="ECO:0000313" key="4">
    <source>
        <dbReference type="Proteomes" id="UP000009881"/>
    </source>
</evidence>
<accession>K9HHA2</accession>
<dbReference type="AlphaFoldDB" id="K9HHA2"/>